<reference evidence="1" key="1">
    <citation type="submission" date="2023-04" db="EMBL/GenBank/DDBJ databases">
        <authorList>
            <consortium name="GenomeTrakr network: Whole genome sequencing for foodborne pathogen traceback"/>
        </authorList>
    </citation>
    <scope>NUCLEOTIDE SEQUENCE</scope>
    <source>
        <strain evidence="1">RM15640</strain>
    </source>
</reference>
<proteinExistence type="predicted"/>
<evidence type="ECO:0000313" key="3">
    <source>
        <dbReference type="Proteomes" id="UP001179981"/>
    </source>
</evidence>
<dbReference type="Pfam" id="PF06952">
    <property type="entry name" value="PsiA"/>
    <property type="match status" value="1"/>
</dbReference>
<comment type="caution">
    <text evidence="1">The sequence shown here is derived from an EMBL/GenBank/DDBJ whole genome shotgun (WGS) entry which is preliminary data.</text>
</comment>
<accession>A0AAD2UH13</accession>
<feature type="non-terminal residue" evidence="1">
    <location>
        <position position="116"/>
    </location>
</feature>
<evidence type="ECO:0000313" key="1">
    <source>
        <dbReference type="EMBL" id="EKY2522375.1"/>
    </source>
</evidence>
<evidence type="ECO:0000313" key="2">
    <source>
        <dbReference type="EMBL" id="EKY2522603.1"/>
    </source>
</evidence>
<dbReference type="EMBL" id="ABLPVO010000086">
    <property type="protein sequence ID" value="EKY2522603.1"/>
    <property type="molecule type" value="Genomic_DNA"/>
</dbReference>
<organism evidence="1 3">
    <name type="scientific">Escherichia coli O103</name>
    <dbReference type="NCBI Taxonomy" id="1055536"/>
    <lineage>
        <taxon>Bacteria</taxon>
        <taxon>Pseudomonadati</taxon>
        <taxon>Pseudomonadota</taxon>
        <taxon>Gammaproteobacteria</taxon>
        <taxon>Enterobacterales</taxon>
        <taxon>Enterobacteriaceae</taxon>
        <taxon>Escherichia</taxon>
    </lineage>
</organism>
<protein>
    <submittedName>
        <fullName evidence="1">Plasmid SOS inhibition protein A</fullName>
    </submittedName>
</protein>
<dbReference type="EMBL" id="ABLPVO010000064">
    <property type="protein sequence ID" value="EKY2522375.1"/>
    <property type="molecule type" value="Genomic_DNA"/>
</dbReference>
<dbReference type="AlphaFoldDB" id="A0AAD2UH13"/>
<gene>
    <name evidence="1" type="ORF">QF322_004975</name>
    <name evidence="2" type="ORF">QF322_005227</name>
</gene>
<dbReference type="Proteomes" id="UP001179981">
    <property type="component" value="Unassembled WGS sequence"/>
</dbReference>
<dbReference type="InterPro" id="IPR009713">
    <property type="entry name" value="Uncharacterised_PsiA"/>
</dbReference>
<sequence length="116" mass="13046">MSARSRALIPLSAEQQAAMQAVAVTEQRRRQGRTLSAWPYASAFFRCLNGSRRISLTDLRFFAPALTKEEFHGNRLLWLAAVDKLIESFGEVCVLPLPSDAGHRLFPSVPFREGER</sequence>
<name>A0AAD2UH13_ECOLX</name>